<evidence type="ECO:0000313" key="2">
    <source>
        <dbReference type="Proteomes" id="UP000800082"/>
    </source>
</evidence>
<dbReference type="AlphaFoldDB" id="A0A6A5RY97"/>
<organism evidence="1 2">
    <name type="scientific">Didymella exigua CBS 183.55</name>
    <dbReference type="NCBI Taxonomy" id="1150837"/>
    <lineage>
        <taxon>Eukaryota</taxon>
        <taxon>Fungi</taxon>
        <taxon>Dikarya</taxon>
        <taxon>Ascomycota</taxon>
        <taxon>Pezizomycotina</taxon>
        <taxon>Dothideomycetes</taxon>
        <taxon>Pleosporomycetidae</taxon>
        <taxon>Pleosporales</taxon>
        <taxon>Pleosporineae</taxon>
        <taxon>Didymellaceae</taxon>
        <taxon>Didymella</taxon>
    </lineage>
</organism>
<accession>A0A6A5RY97</accession>
<dbReference type="RefSeq" id="XP_033450475.1">
    <property type="nucleotide sequence ID" value="XM_033592063.1"/>
</dbReference>
<dbReference type="GeneID" id="54349731"/>
<protein>
    <submittedName>
        <fullName evidence="1">Uncharacterized protein</fullName>
    </submittedName>
</protein>
<dbReference type="Proteomes" id="UP000800082">
    <property type="component" value="Unassembled WGS sequence"/>
</dbReference>
<name>A0A6A5RY97_9PLEO</name>
<gene>
    <name evidence="1" type="ORF">M421DRAFT_419288</name>
</gene>
<proteinExistence type="predicted"/>
<keyword evidence="2" id="KW-1185">Reference proteome</keyword>
<reference evidence="1" key="1">
    <citation type="journal article" date="2020" name="Stud. Mycol.">
        <title>101 Dothideomycetes genomes: a test case for predicting lifestyles and emergence of pathogens.</title>
        <authorList>
            <person name="Haridas S."/>
            <person name="Albert R."/>
            <person name="Binder M."/>
            <person name="Bloem J."/>
            <person name="Labutti K."/>
            <person name="Salamov A."/>
            <person name="Andreopoulos B."/>
            <person name="Baker S."/>
            <person name="Barry K."/>
            <person name="Bills G."/>
            <person name="Bluhm B."/>
            <person name="Cannon C."/>
            <person name="Castanera R."/>
            <person name="Culley D."/>
            <person name="Daum C."/>
            <person name="Ezra D."/>
            <person name="Gonzalez J."/>
            <person name="Henrissat B."/>
            <person name="Kuo A."/>
            <person name="Liang C."/>
            <person name="Lipzen A."/>
            <person name="Lutzoni F."/>
            <person name="Magnuson J."/>
            <person name="Mondo S."/>
            <person name="Nolan M."/>
            <person name="Ohm R."/>
            <person name="Pangilinan J."/>
            <person name="Park H.-J."/>
            <person name="Ramirez L."/>
            <person name="Alfaro M."/>
            <person name="Sun H."/>
            <person name="Tritt A."/>
            <person name="Yoshinaga Y."/>
            <person name="Zwiers L.-H."/>
            <person name="Turgeon B."/>
            <person name="Goodwin S."/>
            <person name="Spatafora J."/>
            <person name="Crous P."/>
            <person name="Grigoriev I."/>
        </authorList>
    </citation>
    <scope>NUCLEOTIDE SEQUENCE</scope>
    <source>
        <strain evidence="1">CBS 183.55</strain>
    </source>
</reference>
<evidence type="ECO:0000313" key="1">
    <source>
        <dbReference type="EMBL" id="KAF1930227.1"/>
    </source>
</evidence>
<dbReference type="EMBL" id="ML978964">
    <property type="protein sequence ID" value="KAF1930227.1"/>
    <property type="molecule type" value="Genomic_DNA"/>
</dbReference>
<sequence length="54" mass="5778">MPCNKGHGHELLEPYPSGIGLLFVARCYTVQVSAAATTSSVEESLDLNNSNLEN</sequence>